<sequence length="104" mass="11448">MLWFISTLIVASAIFWLAPQKAQADTNNSKLAPHLPIMLLFLPLVVMSWLVFEAVSNGADYTTVAAFCFVTTACLIAIPKLHRFIMPCALLTALALIAMVIQRL</sequence>
<accession>A0ABS9QXZ7</accession>
<dbReference type="RefSeq" id="WP_240131752.1">
    <property type="nucleotide sequence ID" value="NZ_JACSDI010000012.1"/>
</dbReference>
<keyword evidence="1" id="KW-0812">Transmembrane</keyword>
<feature type="chain" id="PRO_5047214139" evidence="2">
    <location>
        <begin position="25"/>
        <end position="104"/>
    </location>
</feature>
<comment type="caution">
    <text evidence="3">The sequence shown here is derived from an EMBL/GenBank/DDBJ whole genome shotgun (WGS) entry which is preliminary data.</text>
</comment>
<evidence type="ECO:0000313" key="3">
    <source>
        <dbReference type="EMBL" id="MCG9965242.1"/>
    </source>
</evidence>
<dbReference type="Proteomes" id="UP000829384">
    <property type="component" value="Unassembled WGS sequence"/>
</dbReference>
<keyword evidence="4" id="KW-1185">Reference proteome</keyword>
<feature type="transmembrane region" description="Helical" evidence="1">
    <location>
        <begin position="84"/>
        <end position="101"/>
    </location>
</feature>
<evidence type="ECO:0000256" key="1">
    <source>
        <dbReference type="SAM" id="Phobius"/>
    </source>
</evidence>
<keyword evidence="1" id="KW-0472">Membrane</keyword>
<gene>
    <name evidence="3" type="ORF">H9J30_15160</name>
</gene>
<evidence type="ECO:0000256" key="2">
    <source>
        <dbReference type="SAM" id="SignalP"/>
    </source>
</evidence>
<feature type="transmembrane region" description="Helical" evidence="1">
    <location>
        <begin position="34"/>
        <end position="52"/>
    </location>
</feature>
<feature type="signal peptide" evidence="2">
    <location>
        <begin position="1"/>
        <end position="24"/>
    </location>
</feature>
<name>A0ABS9QXZ7_9GAMM</name>
<feature type="transmembrane region" description="Helical" evidence="1">
    <location>
        <begin position="59"/>
        <end position="78"/>
    </location>
</feature>
<reference evidence="3 4" key="1">
    <citation type="submission" date="2020-08" db="EMBL/GenBank/DDBJ databases">
        <title>Whole genome sequence of Shewanella sp strain PS-2.</title>
        <authorList>
            <person name="Das S.K."/>
        </authorList>
    </citation>
    <scope>NUCLEOTIDE SEQUENCE [LARGE SCALE GENOMIC DNA]</scope>
    <source>
        <strain evidence="3 4">PS-2</strain>
    </source>
</reference>
<keyword evidence="2" id="KW-0732">Signal</keyword>
<organism evidence="3 4">
    <name type="scientific">Shewanella cutis</name>
    <dbReference type="NCBI Taxonomy" id="2766780"/>
    <lineage>
        <taxon>Bacteria</taxon>
        <taxon>Pseudomonadati</taxon>
        <taxon>Pseudomonadota</taxon>
        <taxon>Gammaproteobacteria</taxon>
        <taxon>Alteromonadales</taxon>
        <taxon>Shewanellaceae</taxon>
        <taxon>Shewanella</taxon>
    </lineage>
</organism>
<evidence type="ECO:0000313" key="4">
    <source>
        <dbReference type="Proteomes" id="UP000829384"/>
    </source>
</evidence>
<protein>
    <submittedName>
        <fullName evidence="3">Uncharacterized protein</fullName>
    </submittedName>
</protein>
<dbReference type="EMBL" id="JACSDI010000012">
    <property type="protein sequence ID" value="MCG9965242.1"/>
    <property type="molecule type" value="Genomic_DNA"/>
</dbReference>
<proteinExistence type="predicted"/>
<keyword evidence="1" id="KW-1133">Transmembrane helix</keyword>